<keyword evidence="1 4" id="KW-0489">Methyltransferase</keyword>
<dbReference type="Gene3D" id="2.20.25.110">
    <property type="entry name" value="S-adenosyl-L-methionine-dependent methyltransferases"/>
    <property type="match status" value="1"/>
</dbReference>
<dbReference type="EMBL" id="UGPG01000001">
    <property type="protein sequence ID" value="STY43286.1"/>
    <property type="molecule type" value="Genomic_DNA"/>
</dbReference>
<dbReference type="PANTHER" id="PTHR43861">
    <property type="entry name" value="TRANS-ACONITATE 2-METHYLTRANSFERASE-RELATED"/>
    <property type="match status" value="1"/>
</dbReference>
<dbReference type="RefSeq" id="WP_003755780.1">
    <property type="nucleotide sequence ID" value="NZ_CABKNG010000001.1"/>
</dbReference>
<dbReference type="InterPro" id="IPR029063">
    <property type="entry name" value="SAM-dependent_MTases_sf"/>
</dbReference>
<evidence type="ECO:0000256" key="1">
    <source>
        <dbReference type="ARBA" id="ARBA00022603"/>
    </source>
</evidence>
<dbReference type="GO" id="GO:0061542">
    <property type="term" value="F:3-demethylubiquinol 3-O-methyltransferase activity"/>
    <property type="evidence" value="ECO:0007669"/>
    <property type="project" value="UniProtKB-EC"/>
</dbReference>
<dbReference type="InterPro" id="IPR041698">
    <property type="entry name" value="Methyltransf_25"/>
</dbReference>
<dbReference type="Pfam" id="PF13649">
    <property type="entry name" value="Methyltransf_25"/>
    <property type="match status" value="1"/>
</dbReference>
<feature type="domain" description="Methyltransferase" evidence="3">
    <location>
        <begin position="38"/>
        <end position="132"/>
    </location>
</feature>
<evidence type="ECO:0000313" key="5">
    <source>
        <dbReference type="Proteomes" id="UP000254879"/>
    </source>
</evidence>
<organism evidence="4 5">
    <name type="scientific">Listeria grayi</name>
    <name type="common">Listeria murrayi</name>
    <dbReference type="NCBI Taxonomy" id="1641"/>
    <lineage>
        <taxon>Bacteria</taxon>
        <taxon>Bacillati</taxon>
        <taxon>Bacillota</taxon>
        <taxon>Bacilli</taxon>
        <taxon>Bacillales</taxon>
        <taxon>Listeriaceae</taxon>
        <taxon>Listeria</taxon>
    </lineage>
</organism>
<sequence length="244" mass="27754">MSYEYFPGFYDRLMDPALYQKWLEFTQRHVDRKAAKLLDLACGTGELALEFAFAGFAVTGLDLSSEMIDVATEKALAAEVPIDFATQDMTTFSLPESFDVITCYCDSLNYLDTEAAVKATFRNVAKQLNESGTFLFDVHSVYKMTTGFHAFSYGDAEEEIATIWNSFPGESPLSVEHELTFFLLDEESGTYTRVDELHKERTFPKEQYIAWLDEAGFSKIEVYADFTDNQPTETSERIFFVAKK</sequence>
<accession>A0A378MCQ9</accession>
<dbReference type="Gene3D" id="3.40.50.150">
    <property type="entry name" value="Vaccinia Virus protein VP39"/>
    <property type="match status" value="1"/>
</dbReference>
<dbReference type="PANTHER" id="PTHR43861:SF1">
    <property type="entry name" value="TRANS-ACONITATE 2-METHYLTRANSFERASE"/>
    <property type="match status" value="1"/>
</dbReference>
<dbReference type="Proteomes" id="UP000254879">
    <property type="component" value="Unassembled WGS sequence"/>
</dbReference>
<name>A0A378MCQ9_LISGR</name>
<evidence type="ECO:0000313" key="4">
    <source>
        <dbReference type="EMBL" id="STY43286.1"/>
    </source>
</evidence>
<reference evidence="4 5" key="1">
    <citation type="submission" date="2018-06" db="EMBL/GenBank/DDBJ databases">
        <authorList>
            <consortium name="Pathogen Informatics"/>
            <person name="Doyle S."/>
        </authorList>
    </citation>
    <scope>NUCLEOTIDE SEQUENCE [LARGE SCALE GENOMIC DNA]</scope>
    <source>
        <strain evidence="5">NCTC 10815</strain>
    </source>
</reference>
<dbReference type="EC" id="2.1.1.64" evidence="4"/>
<dbReference type="SUPFAM" id="SSF53335">
    <property type="entry name" value="S-adenosyl-L-methionine-dependent methyltransferases"/>
    <property type="match status" value="1"/>
</dbReference>
<evidence type="ECO:0000259" key="3">
    <source>
        <dbReference type="Pfam" id="PF13649"/>
    </source>
</evidence>
<keyword evidence="4" id="KW-0830">Ubiquinone</keyword>
<evidence type="ECO:0000256" key="2">
    <source>
        <dbReference type="ARBA" id="ARBA00022679"/>
    </source>
</evidence>
<dbReference type="CDD" id="cd02440">
    <property type="entry name" value="AdoMet_MTases"/>
    <property type="match status" value="1"/>
</dbReference>
<gene>
    <name evidence="4" type="primary">ubiG</name>
    <name evidence="4" type="ORF">NCTC10815_00575</name>
</gene>
<protein>
    <submittedName>
        <fullName evidence="4">3-demethylubiquinone-9 3-methyltransferase</fullName>
        <ecNumber evidence="4">2.1.1.64</ecNumber>
    </submittedName>
</protein>
<dbReference type="GO" id="GO:0032259">
    <property type="term" value="P:methylation"/>
    <property type="evidence" value="ECO:0007669"/>
    <property type="project" value="UniProtKB-KW"/>
</dbReference>
<dbReference type="AlphaFoldDB" id="A0A378MCQ9"/>
<keyword evidence="2 4" id="KW-0808">Transferase</keyword>
<proteinExistence type="predicted"/>